<dbReference type="Proteomes" id="UP000191024">
    <property type="component" value="Chromosome A"/>
</dbReference>
<dbReference type="OrthoDB" id="296767at2759"/>
<proteinExistence type="predicted"/>
<accession>A0A1G4IMS6</accession>
<name>A0A1G4IMS6_9SACH</name>
<protein>
    <submittedName>
        <fullName evidence="2">LAMI_0A02058g1_1</fullName>
    </submittedName>
</protein>
<organism evidence="2 3">
    <name type="scientific">Lachancea mirantina</name>
    <dbReference type="NCBI Taxonomy" id="1230905"/>
    <lineage>
        <taxon>Eukaryota</taxon>
        <taxon>Fungi</taxon>
        <taxon>Dikarya</taxon>
        <taxon>Ascomycota</taxon>
        <taxon>Saccharomycotina</taxon>
        <taxon>Saccharomycetes</taxon>
        <taxon>Saccharomycetales</taxon>
        <taxon>Saccharomycetaceae</taxon>
        <taxon>Lachancea</taxon>
    </lineage>
</organism>
<evidence type="ECO:0000313" key="3">
    <source>
        <dbReference type="Proteomes" id="UP000191024"/>
    </source>
</evidence>
<feature type="compositionally biased region" description="Polar residues" evidence="1">
    <location>
        <begin position="756"/>
        <end position="778"/>
    </location>
</feature>
<keyword evidence="3" id="KW-1185">Reference proteome</keyword>
<feature type="region of interest" description="Disordered" evidence="1">
    <location>
        <begin position="686"/>
        <end position="721"/>
    </location>
</feature>
<feature type="compositionally biased region" description="Low complexity" evidence="1">
    <location>
        <begin position="704"/>
        <end position="718"/>
    </location>
</feature>
<dbReference type="InterPro" id="IPR013887">
    <property type="entry name" value="UPF0592"/>
</dbReference>
<evidence type="ECO:0000313" key="2">
    <source>
        <dbReference type="EMBL" id="SCU77704.1"/>
    </source>
</evidence>
<feature type="compositionally biased region" description="Polar residues" evidence="1">
    <location>
        <begin position="686"/>
        <end position="698"/>
    </location>
</feature>
<gene>
    <name evidence="2" type="ORF">LAMI_0A02058G</name>
</gene>
<sequence length="1019" mass="113404">MEANARLETRLLHALNKFIALVGAGDSGSGGGGACSARWKVVANFLRLHILSHLRQLQSASVAGGERDVLTQWWVTLLNFLASDSGADDDADSCEGGSPYGEPLAIEVVSVALECISRIVAAAAVVPQPDNTHLRDLDVYAYHLHLTVHFVTNKLIANTKKRKFLQKRMQQDTAAPAALNYISAYNSLLNLFMGKLMAYAFFYLDPSLRYDFLILRALEPRVACTAGRYPIAPWKDLQFSLSELETEPETETETKPFLPASPNPKIYQVMVSYLRNDNVFLAFYWHYWYIALTLLNKNAQQQLVVSDVPGGDVLLKHVRLFLEADLQAYARFVKAQEPDMFQWTKPQTSNVNSSSEALRNNFIFVNFKTIKLWECLRTLVGCTDSQFPALTHQLIQLHDLQQLESLGAVPAYDHMTANLAFNKIIQFIVFQFESTLPKYLSDIHWAKWVAGVIGMLKTLNVNCQTVGLTFLFNIWKFIPNETYLKQELAHTIISELWEPFTIDCDFDSVRILFMKLAVFQIMQDRSSPVMSLLASRITDVYNEAVHLANLGITVDLRNSAQDSLIFHGNKKLVLMRAVCTDEDSLIFGNDHTKNDRKKVLFPQVLSVAGVRPLVVLNRGSYAFDVLDQMVLRAAKAAAVKKKARLQSNKVSRSSSFSVDDGVEGRNIEDRGNSLSTAFSSLMSKFSQIQSQTKPTSASGKDVRSSGLRKPSSSSLYSSETRMDAEPSEIFSMHSNLSRVSSLSVDKSTSSLDLHKQPSNSPNTSEQSVSKSRQASAKDSGNKAAKQRHKLLAPPELKFSGNLNHVSLPVWTFCLMTAPPHSDNASALARIQSANAKWGVVTARNYDKPLPPTRGQGSSASTPETEIDLQSLQMLLNDTVVDDKNLVGGQPDLFEHHHAVPEPLVENISSMNSVSNVSDDATLTKGKPPSIEKETDLDDKCLVGSIPKANHSKKMLLQTRLNKLTRVIEVFNATVLEFQSFMDLQLQDDVTNIFMNFELNIPKSSQVDAKFSADAETEYL</sequence>
<evidence type="ECO:0000256" key="1">
    <source>
        <dbReference type="SAM" id="MobiDB-lite"/>
    </source>
</evidence>
<dbReference type="EMBL" id="LT598462">
    <property type="protein sequence ID" value="SCU77704.1"/>
    <property type="molecule type" value="Genomic_DNA"/>
</dbReference>
<reference evidence="2 3" key="1">
    <citation type="submission" date="2016-03" db="EMBL/GenBank/DDBJ databases">
        <authorList>
            <person name="Devillers H."/>
        </authorList>
    </citation>
    <scope>NUCLEOTIDE SEQUENCE [LARGE SCALE GENOMIC DNA]</scope>
    <source>
        <strain evidence="2">CBS 11717</strain>
    </source>
</reference>
<dbReference type="Pfam" id="PF08578">
    <property type="entry name" value="DUF1765"/>
    <property type="match status" value="1"/>
</dbReference>
<dbReference type="AlphaFoldDB" id="A0A1G4IMS6"/>
<feature type="region of interest" description="Disordered" evidence="1">
    <location>
        <begin position="747"/>
        <end position="787"/>
    </location>
</feature>